<keyword evidence="1" id="KW-0175">Coiled coil</keyword>
<dbReference type="EMBL" id="OV170227">
    <property type="protein sequence ID" value="CAH0728657.1"/>
    <property type="molecule type" value="Genomic_DNA"/>
</dbReference>
<organism evidence="3 4">
    <name type="scientific">Brenthis ino</name>
    <name type="common">lesser marbled fritillary</name>
    <dbReference type="NCBI Taxonomy" id="405034"/>
    <lineage>
        <taxon>Eukaryota</taxon>
        <taxon>Metazoa</taxon>
        <taxon>Ecdysozoa</taxon>
        <taxon>Arthropoda</taxon>
        <taxon>Hexapoda</taxon>
        <taxon>Insecta</taxon>
        <taxon>Pterygota</taxon>
        <taxon>Neoptera</taxon>
        <taxon>Endopterygota</taxon>
        <taxon>Lepidoptera</taxon>
        <taxon>Glossata</taxon>
        <taxon>Ditrysia</taxon>
        <taxon>Papilionoidea</taxon>
        <taxon>Nymphalidae</taxon>
        <taxon>Heliconiinae</taxon>
        <taxon>Argynnini</taxon>
        <taxon>Brenthis</taxon>
    </lineage>
</organism>
<feature type="region of interest" description="Disordered" evidence="2">
    <location>
        <begin position="88"/>
        <end position="190"/>
    </location>
</feature>
<feature type="compositionally biased region" description="Low complexity" evidence="2">
    <location>
        <begin position="117"/>
        <end position="144"/>
    </location>
</feature>
<reference evidence="3" key="1">
    <citation type="submission" date="2021-12" db="EMBL/GenBank/DDBJ databases">
        <authorList>
            <person name="Martin H S."/>
        </authorList>
    </citation>
    <scope>NUCLEOTIDE SEQUENCE</scope>
</reference>
<accession>A0A8J9VBD6</accession>
<evidence type="ECO:0000256" key="2">
    <source>
        <dbReference type="SAM" id="MobiDB-lite"/>
    </source>
</evidence>
<feature type="compositionally biased region" description="Low complexity" evidence="2">
    <location>
        <begin position="162"/>
        <end position="172"/>
    </location>
</feature>
<keyword evidence="4" id="KW-1185">Reference proteome</keyword>
<dbReference type="AlphaFoldDB" id="A0A8J9VBD6"/>
<dbReference type="OrthoDB" id="6776127at2759"/>
<name>A0A8J9VBD6_9NEOP</name>
<feature type="region of interest" description="Disordered" evidence="2">
    <location>
        <begin position="14"/>
        <end position="46"/>
    </location>
</feature>
<feature type="non-terminal residue" evidence="3">
    <location>
        <position position="617"/>
    </location>
</feature>
<dbReference type="PANTHER" id="PTHR10773">
    <property type="entry name" value="DNA-DIRECTED RNA POLYMERASES I, II, AND III SUBUNIT RPABC2"/>
    <property type="match status" value="1"/>
</dbReference>
<evidence type="ECO:0000313" key="4">
    <source>
        <dbReference type="Proteomes" id="UP000838878"/>
    </source>
</evidence>
<dbReference type="SUPFAM" id="SSF57903">
    <property type="entry name" value="FYVE/PHD zinc finger"/>
    <property type="match status" value="1"/>
</dbReference>
<evidence type="ECO:0008006" key="5">
    <source>
        <dbReference type="Google" id="ProtNLM"/>
    </source>
</evidence>
<dbReference type="Proteomes" id="UP000838878">
    <property type="component" value="Chromosome 7"/>
</dbReference>
<evidence type="ECO:0000256" key="1">
    <source>
        <dbReference type="SAM" id="Coils"/>
    </source>
</evidence>
<dbReference type="InterPro" id="IPR013083">
    <property type="entry name" value="Znf_RING/FYVE/PHD"/>
</dbReference>
<proteinExistence type="predicted"/>
<evidence type="ECO:0000313" key="3">
    <source>
        <dbReference type="EMBL" id="CAH0728657.1"/>
    </source>
</evidence>
<dbReference type="Gene3D" id="3.30.40.10">
    <property type="entry name" value="Zinc/RING finger domain, C3HC4 (zinc finger)"/>
    <property type="match status" value="1"/>
</dbReference>
<sequence length="617" mass="70314">MSSRSKKIMELINFTTEPAHDTKAQIQDPILNPDPSQSPIDEDSSVQNDVVDVAMLRDITNKLENQRYYNATDFFVNYNVSPVHSGEISADISDNDDPTYDSQIKKKKIEPVHPSSRRSTSSSSRSSSSSLSSSGSSSSSSSSSSDDDTVVQPSTFDHVDDNTINNTDTTANGQSTNGQETSKIENSEMNELNIEEEIEIIKKKGRKRTSNPQKWKQNLNKILRNSGRSYETTKKKTVAAREVKPPCTDKCRLKCYEKFTSLQRQAIFDTYWNIGELNLQRSFIQSCMSDVTPRYKYTNAMRPRQANKAFHFIVNGRPIRVCKPFFVGTLNISDRVIRTVIQKCQNHGVLQNDRRGKHDNHTTTDETLISDIKTFIDSIPRVPSHYTRQTSTREYIDGGKTITDLFNDFKVAQEKNSKPYKCCLRQPNSKEVVKCHDCKKKYHYACITTAKTLFNELSDEYKSNWLCPACSRPKTDNTNTPVRNVSCQSNDKKIDNLQVVTNITTEKQHKNDILSSESLAEIRNMMRQELTAVLDAFKTNIINQIDDKLKIVLDNMSSINTSIGFLEEKYENVKLELNNKIEKIHNLEHENKTLRTSVTDLQSRLSLLEQQSRACNI</sequence>
<protein>
    <recommendedName>
        <fullName evidence="5">PHD-type domain-containing protein</fullName>
    </recommendedName>
</protein>
<feature type="coiled-coil region" evidence="1">
    <location>
        <begin position="563"/>
        <end position="611"/>
    </location>
</feature>
<gene>
    <name evidence="3" type="ORF">BINO364_LOCUS13852</name>
</gene>
<dbReference type="InterPro" id="IPR011011">
    <property type="entry name" value="Znf_FYVE_PHD"/>
</dbReference>
<dbReference type="PANTHER" id="PTHR10773:SF19">
    <property type="match status" value="1"/>
</dbReference>